<gene>
    <name evidence="2" type="ORF">TAPDE_004604</name>
</gene>
<protein>
    <submittedName>
        <fullName evidence="2">Uncharacterized protein</fullName>
    </submittedName>
</protein>
<feature type="chain" id="PRO_5004373268" evidence="1">
    <location>
        <begin position="19"/>
        <end position="185"/>
    </location>
</feature>
<evidence type="ECO:0000313" key="2">
    <source>
        <dbReference type="EMBL" id="CCG84201.1"/>
    </source>
</evidence>
<dbReference type="OrthoDB" id="10451244at2759"/>
<organism evidence="2 3">
    <name type="scientific">Taphrina deformans (strain PYCC 5710 / ATCC 11124 / CBS 356.35 / IMI 108563 / JCM 9778 / NBRC 8474)</name>
    <name type="common">Peach leaf curl fungus</name>
    <name type="synonym">Lalaria deformans</name>
    <dbReference type="NCBI Taxonomy" id="1097556"/>
    <lineage>
        <taxon>Eukaryota</taxon>
        <taxon>Fungi</taxon>
        <taxon>Dikarya</taxon>
        <taxon>Ascomycota</taxon>
        <taxon>Taphrinomycotina</taxon>
        <taxon>Taphrinomycetes</taxon>
        <taxon>Taphrinales</taxon>
        <taxon>Taphrinaceae</taxon>
        <taxon>Taphrina</taxon>
    </lineage>
</organism>
<reference evidence="2 3" key="1">
    <citation type="journal article" date="2013" name="MBio">
        <title>Genome sequencing of the plant pathogen Taphrina deformans, the causal agent of peach leaf curl.</title>
        <authorList>
            <person name="Cisse O.H."/>
            <person name="Almeida J.M.G.C.F."/>
            <person name="Fonseca A."/>
            <person name="Kumar A.A."/>
            <person name="Salojaervi J."/>
            <person name="Overmyer K."/>
            <person name="Hauser P.M."/>
            <person name="Pagni M."/>
        </authorList>
    </citation>
    <scope>NUCLEOTIDE SEQUENCE [LARGE SCALE GENOMIC DNA]</scope>
    <source>
        <strain evidence="3">PYCC 5710 / ATCC 11124 / CBS 356.35 / IMI 108563 / JCM 9778 / NBRC 8474</strain>
    </source>
</reference>
<dbReference type="AlphaFoldDB" id="R4XEK5"/>
<name>R4XEK5_TAPDE</name>
<evidence type="ECO:0000313" key="3">
    <source>
        <dbReference type="Proteomes" id="UP000013776"/>
    </source>
</evidence>
<feature type="signal peptide" evidence="1">
    <location>
        <begin position="1"/>
        <end position="18"/>
    </location>
</feature>
<keyword evidence="1" id="KW-0732">Signal</keyword>
<keyword evidence="3" id="KW-1185">Reference proteome</keyword>
<sequence length="185" mass="19512">MLFTKATFIAALVAIVSASPLEIRNTDPSGKYPVCVASSQIIGKPFYLAVTPYGSDAAYGAGFVQQVQDGQMFAGSNSGVDPPSQNCESATKPFFFFSLGGYLYDNHGRKVEIANGQLQANYGGGSTAFGLCTADHKLTVNNVNTIYACQNGPIAGVSYRLYTGSQAPADNNANCNVVYLTATYL</sequence>
<comment type="caution">
    <text evidence="2">The sequence shown here is derived from an EMBL/GenBank/DDBJ whole genome shotgun (WGS) entry which is preliminary data.</text>
</comment>
<evidence type="ECO:0000256" key="1">
    <source>
        <dbReference type="SAM" id="SignalP"/>
    </source>
</evidence>
<proteinExistence type="predicted"/>
<dbReference type="Proteomes" id="UP000013776">
    <property type="component" value="Unassembled WGS sequence"/>
</dbReference>
<dbReference type="EMBL" id="CAHR02000212">
    <property type="protein sequence ID" value="CCG84201.1"/>
    <property type="molecule type" value="Genomic_DNA"/>
</dbReference>
<accession>R4XEK5</accession>